<evidence type="ECO:0000313" key="2">
    <source>
        <dbReference type="Proteomes" id="UP000253204"/>
    </source>
</evidence>
<organism evidence="1 2">
    <name type="scientific">Vreelandella rituensis</name>
    <dbReference type="NCBI Taxonomy" id="2282306"/>
    <lineage>
        <taxon>Bacteria</taxon>
        <taxon>Pseudomonadati</taxon>
        <taxon>Pseudomonadota</taxon>
        <taxon>Gammaproteobacteria</taxon>
        <taxon>Oceanospirillales</taxon>
        <taxon>Halomonadaceae</taxon>
        <taxon>Vreelandella</taxon>
    </lineage>
</organism>
<sequence length="177" mass="19281">MSSDITIQPVKQGDDTTGFAIVQNGHILRELAFSLDLNEINDIAVEVAGCELSLEQGFELEIMVHDETVRVSHQVAKRLEGLPAGTVAVFDECGLVGWVTSHHPGKLLVTPVPAESIDSASDPEQLGAMTPEDFDGNAHDVVNEVLVVFRGWRDAETPKTHLVNPERITFPLAYPTE</sequence>
<evidence type="ECO:0000313" key="1">
    <source>
        <dbReference type="EMBL" id="RCV93646.1"/>
    </source>
</evidence>
<gene>
    <name evidence="1" type="ORF">DU506_00380</name>
</gene>
<dbReference type="RefSeq" id="WP_114484974.1">
    <property type="nucleotide sequence ID" value="NZ_CBCSHM010000005.1"/>
</dbReference>
<keyword evidence="2" id="KW-1185">Reference proteome</keyword>
<dbReference type="AlphaFoldDB" id="A0A368UAK7"/>
<accession>A0A368UAK7</accession>
<comment type="caution">
    <text evidence="1">The sequence shown here is derived from an EMBL/GenBank/DDBJ whole genome shotgun (WGS) entry which is preliminary data.</text>
</comment>
<proteinExistence type="predicted"/>
<dbReference type="EMBL" id="QPIJ01000001">
    <property type="protein sequence ID" value="RCV93646.1"/>
    <property type="molecule type" value="Genomic_DNA"/>
</dbReference>
<name>A0A368UAK7_9GAMM</name>
<dbReference type="OrthoDB" id="8480794at2"/>
<reference evidence="1 2" key="1">
    <citation type="submission" date="2018-07" db="EMBL/GenBank/DDBJ databases">
        <title>Halomonas rutogse sp. nov., isolated from Lake TangqianCo on Tibetan Plateau.</title>
        <authorList>
            <person name="Lu H."/>
            <person name="Xing P."/>
            <person name="Wu Q."/>
        </authorList>
    </citation>
    <scope>NUCLEOTIDE SEQUENCE [LARGE SCALE GENOMIC DNA]</scope>
    <source>
        <strain evidence="1 2">TQ8S</strain>
    </source>
</reference>
<protein>
    <submittedName>
        <fullName evidence="1">Uncharacterized protein</fullName>
    </submittedName>
</protein>
<dbReference type="Proteomes" id="UP000253204">
    <property type="component" value="Unassembled WGS sequence"/>
</dbReference>